<gene>
    <name evidence="3" type="primary">Neb_10</name>
    <name evidence="3" type="ORF">DICMEG_R02085</name>
</gene>
<dbReference type="PANTHER" id="PTHR11039">
    <property type="entry name" value="NEBULIN"/>
    <property type="match status" value="1"/>
</dbReference>
<evidence type="ECO:0000256" key="1">
    <source>
        <dbReference type="ARBA" id="ARBA00022737"/>
    </source>
</evidence>
<name>A0A7K9ZW52_9CORV</name>
<reference evidence="3 4" key="1">
    <citation type="submission" date="2019-09" db="EMBL/GenBank/DDBJ databases">
        <title>Bird 10,000 Genomes (B10K) Project - Family phase.</title>
        <authorList>
            <person name="Zhang G."/>
        </authorList>
    </citation>
    <scope>NUCLEOTIDE SEQUENCE [LARGE SCALE GENOMIC DNA]</scope>
    <source>
        <strain evidence="3">B10K-DU-001-48</strain>
        <tissue evidence="3">Muscle</tissue>
    </source>
</reference>
<accession>A0A7K9ZW52</accession>
<dbReference type="GO" id="GO:0071691">
    <property type="term" value="P:cardiac muscle thin filament assembly"/>
    <property type="evidence" value="ECO:0007669"/>
    <property type="project" value="TreeGrafter"/>
</dbReference>
<keyword evidence="4" id="KW-1185">Reference proteome</keyword>
<proteinExistence type="predicted"/>
<evidence type="ECO:0000313" key="4">
    <source>
        <dbReference type="Proteomes" id="UP000537234"/>
    </source>
</evidence>
<protein>
    <submittedName>
        <fullName evidence="3">NEBU protein</fullName>
    </submittedName>
</protein>
<dbReference type="InterPro" id="IPR055297">
    <property type="entry name" value="NEBU/NEBL"/>
</dbReference>
<dbReference type="GO" id="GO:0030018">
    <property type="term" value="C:Z disc"/>
    <property type="evidence" value="ECO:0007669"/>
    <property type="project" value="InterPro"/>
</dbReference>
<evidence type="ECO:0000256" key="2">
    <source>
        <dbReference type="ARBA" id="ARBA00023203"/>
    </source>
</evidence>
<comment type="caution">
    <text evidence="3">The sequence shown here is derived from an EMBL/GenBank/DDBJ whole genome shotgun (WGS) entry which is preliminary data.</text>
</comment>
<dbReference type="PROSITE" id="PS51216">
    <property type="entry name" value="NEBULIN"/>
    <property type="match status" value="2"/>
</dbReference>
<dbReference type="SMART" id="SM00227">
    <property type="entry name" value="NEBU"/>
    <property type="match status" value="4"/>
</dbReference>
<keyword evidence="2" id="KW-0009">Actin-binding</keyword>
<keyword evidence="1" id="KW-0677">Repeat</keyword>
<feature type="non-terminal residue" evidence="3">
    <location>
        <position position="180"/>
    </location>
</feature>
<evidence type="ECO:0000313" key="3">
    <source>
        <dbReference type="EMBL" id="NXJ25674.1"/>
    </source>
</evidence>
<sequence length="180" mass="20552">KEYKKDFEESMKGRNLTGLEVTPSLLHVKYATKIASEKEYRKDLEEGVKGKGLTALEETPDMLRAKNATQILNEKEYKKALELEIRGKGLTELALETPDFVRAKNATDIASQVYGHYSTINNNSSLFIAAFVFSIFNPSGVFHQKKYKEDAEKDMPYYVPVADTPEMQRVRENQKNFSMV</sequence>
<dbReference type="Pfam" id="PF00880">
    <property type="entry name" value="Nebulin"/>
    <property type="match status" value="2"/>
</dbReference>
<dbReference type="AlphaFoldDB" id="A0A7K9ZW52"/>
<dbReference type="PANTHER" id="PTHR11039:SF37">
    <property type="entry name" value="NEBULIN"/>
    <property type="match status" value="1"/>
</dbReference>
<dbReference type="InterPro" id="IPR000900">
    <property type="entry name" value="Nebulin_repeat"/>
</dbReference>
<dbReference type="EMBL" id="VXAD01008724">
    <property type="protein sequence ID" value="NXJ25674.1"/>
    <property type="molecule type" value="Genomic_DNA"/>
</dbReference>
<dbReference type="GO" id="GO:0051015">
    <property type="term" value="F:actin filament binding"/>
    <property type="evidence" value="ECO:0007669"/>
    <property type="project" value="InterPro"/>
</dbReference>
<dbReference type="Proteomes" id="UP000537234">
    <property type="component" value="Unassembled WGS sequence"/>
</dbReference>
<organism evidence="3 4">
    <name type="scientific">Dicrurus megarhynchus</name>
    <dbReference type="NCBI Taxonomy" id="450177"/>
    <lineage>
        <taxon>Eukaryota</taxon>
        <taxon>Metazoa</taxon>
        <taxon>Chordata</taxon>
        <taxon>Craniata</taxon>
        <taxon>Vertebrata</taxon>
        <taxon>Euteleostomi</taxon>
        <taxon>Archelosauria</taxon>
        <taxon>Archosauria</taxon>
        <taxon>Dinosauria</taxon>
        <taxon>Saurischia</taxon>
        <taxon>Theropoda</taxon>
        <taxon>Coelurosauria</taxon>
        <taxon>Aves</taxon>
        <taxon>Neognathae</taxon>
        <taxon>Neoaves</taxon>
        <taxon>Telluraves</taxon>
        <taxon>Australaves</taxon>
        <taxon>Passeriformes</taxon>
        <taxon>Corvoidea</taxon>
        <taxon>Dicruridae</taxon>
        <taxon>Dicrurus</taxon>
    </lineage>
</organism>
<feature type="non-terminal residue" evidence="3">
    <location>
        <position position="1"/>
    </location>
</feature>